<evidence type="ECO:0000313" key="3">
    <source>
        <dbReference type="Proteomes" id="UP000237640"/>
    </source>
</evidence>
<reference evidence="2 3" key="1">
    <citation type="submission" date="2018-03" db="EMBL/GenBank/DDBJ databases">
        <title>Genomic Encyclopedia of Archaeal and Bacterial Type Strains, Phase II (KMG-II): from individual species to whole genera.</title>
        <authorList>
            <person name="Goeker M."/>
        </authorList>
    </citation>
    <scope>NUCLEOTIDE SEQUENCE [LARGE SCALE GENOMIC DNA]</scope>
    <source>
        <strain evidence="2 3">DSM 25027</strain>
    </source>
</reference>
<dbReference type="Proteomes" id="UP000237640">
    <property type="component" value="Unassembled WGS sequence"/>
</dbReference>
<proteinExistence type="predicted"/>
<dbReference type="Gene3D" id="3.10.450.50">
    <property type="match status" value="1"/>
</dbReference>
<dbReference type="EMBL" id="PVYX01000001">
    <property type="protein sequence ID" value="PRX57490.1"/>
    <property type="molecule type" value="Genomic_DNA"/>
</dbReference>
<protein>
    <submittedName>
        <fullName evidence="2">RNA polymerase sigma-70 factor (ECF subfamily)</fullName>
    </submittedName>
</protein>
<dbReference type="InterPro" id="IPR013249">
    <property type="entry name" value="RNA_pol_sigma70_r4_t2"/>
</dbReference>
<dbReference type="AlphaFoldDB" id="A0A2T0MIT0"/>
<dbReference type="InterPro" id="IPR036388">
    <property type="entry name" value="WH-like_DNA-bd_sf"/>
</dbReference>
<dbReference type="GO" id="GO:0006352">
    <property type="term" value="P:DNA-templated transcription initiation"/>
    <property type="evidence" value="ECO:0007669"/>
    <property type="project" value="InterPro"/>
</dbReference>
<dbReference type="InterPro" id="IPR013324">
    <property type="entry name" value="RNA_pol_sigma_r3/r4-like"/>
</dbReference>
<dbReference type="NCBIfam" id="TIGR02937">
    <property type="entry name" value="sigma70-ECF"/>
    <property type="match status" value="1"/>
</dbReference>
<evidence type="ECO:0000313" key="2">
    <source>
        <dbReference type="EMBL" id="PRX57490.1"/>
    </source>
</evidence>
<dbReference type="CDD" id="cd06171">
    <property type="entry name" value="Sigma70_r4"/>
    <property type="match status" value="1"/>
</dbReference>
<dbReference type="InterPro" id="IPR052704">
    <property type="entry name" value="ECF_Sigma-70_Domain"/>
</dbReference>
<dbReference type="GO" id="GO:0016987">
    <property type="term" value="F:sigma factor activity"/>
    <property type="evidence" value="ECO:0007669"/>
    <property type="project" value="InterPro"/>
</dbReference>
<dbReference type="PANTHER" id="PTHR30173:SF36">
    <property type="entry name" value="ECF RNA POLYMERASE SIGMA FACTOR SIGJ"/>
    <property type="match status" value="1"/>
</dbReference>
<dbReference type="InterPro" id="IPR032710">
    <property type="entry name" value="NTF2-like_dom_sf"/>
</dbReference>
<dbReference type="SUPFAM" id="SSF54427">
    <property type="entry name" value="NTF2-like"/>
    <property type="match status" value="1"/>
</dbReference>
<name>A0A2T0MIT0_9FLAO</name>
<organism evidence="2 3">
    <name type="scientific">Flagellimonas meridianipacifica</name>
    <dbReference type="NCBI Taxonomy" id="1080225"/>
    <lineage>
        <taxon>Bacteria</taxon>
        <taxon>Pseudomonadati</taxon>
        <taxon>Bacteroidota</taxon>
        <taxon>Flavobacteriia</taxon>
        <taxon>Flavobacteriales</taxon>
        <taxon>Flavobacteriaceae</taxon>
        <taxon>Flagellimonas</taxon>
    </lineage>
</organism>
<feature type="domain" description="RNA polymerase sigma factor 70 region 4 type 2" evidence="1">
    <location>
        <begin position="107"/>
        <end position="157"/>
    </location>
</feature>
<dbReference type="InterPro" id="IPR014284">
    <property type="entry name" value="RNA_pol_sigma-70_dom"/>
</dbReference>
<dbReference type="SUPFAM" id="SSF88946">
    <property type="entry name" value="Sigma2 domain of RNA polymerase sigma factors"/>
    <property type="match status" value="1"/>
</dbReference>
<dbReference type="InterPro" id="IPR013325">
    <property type="entry name" value="RNA_pol_sigma_r2"/>
</dbReference>
<keyword evidence="3" id="KW-1185">Reference proteome</keyword>
<dbReference type="Gene3D" id="1.10.10.10">
    <property type="entry name" value="Winged helix-like DNA-binding domain superfamily/Winged helix DNA-binding domain"/>
    <property type="match status" value="1"/>
</dbReference>
<evidence type="ECO:0000259" key="1">
    <source>
        <dbReference type="Pfam" id="PF08281"/>
    </source>
</evidence>
<dbReference type="Pfam" id="PF08281">
    <property type="entry name" value="Sigma70_r4_2"/>
    <property type="match status" value="1"/>
</dbReference>
<gene>
    <name evidence="2" type="ORF">CLV81_1495</name>
</gene>
<accession>A0A2T0MIT0</accession>
<dbReference type="PANTHER" id="PTHR30173">
    <property type="entry name" value="SIGMA 19 FACTOR"/>
    <property type="match status" value="1"/>
</dbReference>
<dbReference type="SUPFAM" id="SSF88659">
    <property type="entry name" value="Sigma3 and sigma4 domains of RNA polymerase sigma factors"/>
    <property type="match status" value="1"/>
</dbReference>
<dbReference type="GO" id="GO:0003677">
    <property type="term" value="F:DNA binding"/>
    <property type="evidence" value="ECO:0007669"/>
    <property type="project" value="InterPro"/>
</dbReference>
<comment type="caution">
    <text evidence="2">The sequence shown here is derived from an EMBL/GenBank/DDBJ whole genome shotgun (WGS) entry which is preliminary data.</text>
</comment>
<sequence>MSTLSYNKNLDLKNYSDILFPYAYNILGSSEDAKDTVQDILIKYLSIDKNHIENEIGFLIKSVINQSINLKKRQKKISADSIWLPEPISTEKADDNINKEEILSYSMLTLLEKLSAKERAVFILKESFDYSHKEIAETIGFTIENSRKLLSRAKNKLNTTRVLKNKAHQQDTSQLKYYVEAMKTGDVATLKKLLSEDILLAADGGESVKVVRAVTMGITDVSKLLLYVFKAFLTGLEVRMSSVNHQPAILYYKNQALYNCQVFEFEKNRIKSIYSVVDPQKLKALFG</sequence>